<dbReference type="Proteomes" id="UP000261540">
    <property type="component" value="Unplaced"/>
</dbReference>
<feature type="domain" description="C2H2-type" evidence="14">
    <location>
        <begin position="334"/>
        <end position="363"/>
    </location>
</feature>
<protein>
    <submittedName>
        <fullName evidence="15">Zinc finger protein 292b</fullName>
    </submittedName>
</protein>
<evidence type="ECO:0000256" key="13">
    <source>
        <dbReference type="SAM" id="MobiDB-lite"/>
    </source>
</evidence>
<evidence type="ECO:0000259" key="14">
    <source>
        <dbReference type="PROSITE" id="PS50157"/>
    </source>
</evidence>
<reference evidence="15" key="2">
    <citation type="submission" date="2025-09" db="UniProtKB">
        <authorList>
            <consortium name="Ensembl"/>
        </authorList>
    </citation>
    <scope>IDENTIFICATION</scope>
</reference>
<dbReference type="SMART" id="SM00355">
    <property type="entry name" value="ZnF_C2H2"/>
    <property type="match status" value="16"/>
</dbReference>
<feature type="compositionally biased region" description="Polar residues" evidence="13">
    <location>
        <begin position="2259"/>
        <end position="2270"/>
    </location>
</feature>
<keyword evidence="5" id="KW-0677">Repeat</keyword>
<dbReference type="InterPro" id="IPR052251">
    <property type="entry name" value="GH-ZnFinger_Regulators"/>
</dbReference>
<feature type="compositionally biased region" description="Polar residues" evidence="13">
    <location>
        <begin position="541"/>
        <end position="551"/>
    </location>
</feature>
<feature type="domain" description="C2H2-type" evidence="14">
    <location>
        <begin position="460"/>
        <end position="489"/>
    </location>
</feature>
<dbReference type="Pfam" id="PF25420">
    <property type="entry name" value="zf-C2H2_ZN292"/>
    <property type="match status" value="1"/>
</dbReference>
<keyword evidence="7" id="KW-0862">Zinc</keyword>
<dbReference type="SUPFAM" id="SSF57667">
    <property type="entry name" value="beta-beta-alpha zinc fingers"/>
    <property type="match status" value="4"/>
</dbReference>
<dbReference type="Pfam" id="PF00096">
    <property type="entry name" value="zf-C2H2"/>
    <property type="match status" value="1"/>
</dbReference>
<keyword evidence="8" id="KW-0805">Transcription regulation</keyword>
<feature type="domain" description="C2H2-type" evidence="14">
    <location>
        <begin position="230"/>
        <end position="257"/>
    </location>
</feature>
<feature type="compositionally biased region" description="Polar residues" evidence="13">
    <location>
        <begin position="2280"/>
        <end position="2293"/>
    </location>
</feature>
<dbReference type="GO" id="GO:0005634">
    <property type="term" value="C:nucleus"/>
    <property type="evidence" value="ECO:0007669"/>
    <property type="project" value="UniProtKB-SubCell"/>
</dbReference>
<feature type="region of interest" description="Disordered" evidence="13">
    <location>
        <begin position="532"/>
        <end position="554"/>
    </location>
</feature>
<dbReference type="STRING" id="1676925.ENSPKIP00000040832"/>
<evidence type="ECO:0000256" key="11">
    <source>
        <dbReference type="ARBA" id="ARBA00023242"/>
    </source>
</evidence>
<keyword evidence="11" id="KW-0539">Nucleus</keyword>
<dbReference type="GO" id="GO:0008270">
    <property type="term" value="F:zinc ion binding"/>
    <property type="evidence" value="ECO:0007669"/>
    <property type="project" value="UniProtKB-KW"/>
</dbReference>
<feature type="compositionally biased region" description="Basic and acidic residues" evidence="13">
    <location>
        <begin position="1333"/>
        <end position="1343"/>
    </location>
</feature>
<evidence type="ECO:0000256" key="2">
    <source>
        <dbReference type="ARBA" id="ARBA00006991"/>
    </source>
</evidence>
<feature type="compositionally biased region" description="Polar residues" evidence="13">
    <location>
        <begin position="994"/>
        <end position="1027"/>
    </location>
</feature>
<dbReference type="Gene3D" id="3.30.160.60">
    <property type="entry name" value="Classic Zinc Finger"/>
    <property type="match status" value="5"/>
</dbReference>
<feature type="region of interest" description="Disordered" evidence="13">
    <location>
        <begin position="1821"/>
        <end position="1842"/>
    </location>
</feature>
<accession>A0A3B3TC32</accession>
<feature type="region of interest" description="Disordered" evidence="13">
    <location>
        <begin position="2031"/>
        <end position="2088"/>
    </location>
</feature>
<comment type="subcellular location">
    <subcellularLocation>
        <location evidence="1">Nucleus</location>
    </subcellularLocation>
</comment>
<feature type="compositionally biased region" description="Acidic residues" evidence="13">
    <location>
        <begin position="2175"/>
        <end position="2184"/>
    </location>
</feature>
<evidence type="ECO:0000256" key="6">
    <source>
        <dbReference type="ARBA" id="ARBA00022771"/>
    </source>
</evidence>
<keyword evidence="16" id="KW-1185">Reference proteome</keyword>
<evidence type="ECO:0000313" key="16">
    <source>
        <dbReference type="Proteomes" id="UP000261540"/>
    </source>
</evidence>
<keyword evidence="9" id="KW-0238">DNA-binding</keyword>
<dbReference type="GeneTree" id="ENSGT00950000183034"/>
<feature type="compositionally biased region" description="Polar residues" evidence="13">
    <location>
        <begin position="928"/>
        <end position="938"/>
    </location>
</feature>
<evidence type="ECO:0000256" key="12">
    <source>
        <dbReference type="PROSITE-ProRule" id="PRU00042"/>
    </source>
</evidence>
<feature type="domain" description="C2H2-type" evidence="14">
    <location>
        <begin position="375"/>
        <end position="402"/>
    </location>
</feature>
<keyword evidence="6 12" id="KW-0863">Zinc-finger</keyword>
<dbReference type="PROSITE" id="PS50157">
    <property type="entry name" value="ZINC_FINGER_C2H2_2"/>
    <property type="match status" value="9"/>
</dbReference>
<evidence type="ECO:0000256" key="4">
    <source>
        <dbReference type="ARBA" id="ARBA00022723"/>
    </source>
</evidence>
<feature type="compositionally biased region" description="Polar residues" evidence="13">
    <location>
        <begin position="961"/>
        <end position="972"/>
    </location>
</feature>
<feature type="region of interest" description="Disordered" evidence="13">
    <location>
        <begin position="993"/>
        <end position="1042"/>
    </location>
</feature>
<dbReference type="PANTHER" id="PTHR15507:SF14">
    <property type="entry name" value="ZINC FINGER PROTEIN 292"/>
    <property type="match status" value="1"/>
</dbReference>
<dbReference type="InterPro" id="IPR013087">
    <property type="entry name" value="Znf_C2H2_type"/>
</dbReference>
<evidence type="ECO:0000256" key="3">
    <source>
        <dbReference type="ARBA" id="ARBA00022553"/>
    </source>
</evidence>
<keyword evidence="3" id="KW-0597">Phosphoprotein</keyword>
<dbReference type="InterPro" id="IPR058902">
    <property type="entry name" value="zf_C2H2_ZNF292/Rlf"/>
</dbReference>
<evidence type="ECO:0000256" key="9">
    <source>
        <dbReference type="ARBA" id="ARBA00023125"/>
    </source>
</evidence>
<feature type="compositionally biased region" description="Polar residues" evidence="13">
    <location>
        <begin position="1373"/>
        <end position="1396"/>
    </location>
</feature>
<dbReference type="InterPro" id="IPR057986">
    <property type="entry name" value="TPR_Rlf/292/654"/>
</dbReference>
<feature type="domain" description="C2H2-type" evidence="14">
    <location>
        <begin position="1852"/>
        <end position="1882"/>
    </location>
</feature>
<proteinExistence type="inferred from homology"/>
<feature type="domain" description="C2H2-type" evidence="14">
    <location>
        <begin position="403"/>
        <end position="432"/>
    </location>
</feature>
<name>A0A3B3TC32_9TELE</name>
<dbReference type="PANTHER" id="PTHR15507">
    <property type="entry name" value="ZINC FINGER PROTEIN RLF"/>
    <property type="match status" value="1"/>
</dbReference>
<organism evidence="15 16">
    <name type="scientific">Paramormyrops kingsleyae</name>
    <dbReference type="NCBI Taxonomy" id="1676925"/>
    <lineage>
        <taxon>Eukaryota</taxon>
        <taxon>Metazoa</taxon>
        <taxon>Chordata</taxon>
        <taxon>Craniata</taxon>
        <taxon>Vertebrata</taxon>
        <taxon>Euteleostomi</taxon>
        <taxon>Actinopterygii</taxon>
        <taxon>Neopterygii</taxon>
        <taxon>Teleostei</taxon>
        <taxon>Osteoglossocephala</taxon>
        <taxon>Osteoglossomorpha</taxon>
        <taxon>Osteoglossiformes</taxon>
        <taxon>Mormyridae</taxon>
        <taxon>Paramormyrops</taxon>
    </lineage>
</organism>
<dbReference type="InterPro" id="IPR036236">
    <property type="entry name" value="Znf_C2H2_sf"/>
</dbReference>
<feature type="compositionally biased region" description="Basic and acidic residues" evidence="13">
    <location>
        <begin position="1821"/>
        <end position="1835"/>
    </location>
</feature>
<feature type="region of interest" description="Disordered" evidence="13">
    <location>
        <begin position="909"/>
        <end position="977"/>
    </location>
</feature>
<dbReference type="GO" id="GO:0000981">
    <property type="term" value="F:DNA-binding transcription factor activity, RNA polymerase II-specific"/>
    <property type="evidence" value="ECO:0007669"/>
    <property type="project" value="TreeGrafter"/>
</dbReference>
<feature type="compositionally biased region" description="Basic and acidic residues" evidence="13">
    <location>
        <begin position="2069"/>
        <end position="2080"/>
    </location>
</feature>
<comment type="similarity">
    <text evidence="2">Belongs to the krueppel C2H2-type zinc-finger protein family.</text>
</comment>
<dbReference type="Pfam" id="PF25580">
    <property type="entry name" value="TPR_Rlf"/>
    <property type="match status" value="1"/>
</dbReference>
<feature type="compositionally biased region" description="Polar residues" evidence="13">
    <location>
        <begin position="1319"/>
        <end position="1329"/>
    </location>
</feature>
<dbReference type="GO" id="GO:0003677">
    <property type="term" value="F:DNA binding"/>
    <property type="evidence" value="ECO:0007669"/>
    <property type="project" value="UniProtKB-KW"/>
</dbReference>
<evidence type="ECO:0000256" key="7">
    <source>
        <dbReference type="ARBA" id="ARBA00022833"/>
    </source>
</evidence>
<dbReference type="PROSITE" id="PS00028">
    <property type="entry name" value="ZINC_FINGER_C2H2_1"/>
    <property type="match status" value="13"/>
</dbReference>
<feature type="domain" description="C2H2-type" evidence="14">
    <location>
        <begin position="1911"/>
        <end position="1936"/>
    </location>
</feature>
<evidence type="ECO:0000256" key="10">
    <source>
        <dbReference type="ARBA" id="ARBA00023163"/>
    </source>
</evidence>
<reference evidence="15" key="1">
    <citation type="submission" date="2025-08" db="UniProtKB">
        <authorList>
            <consortium name="Ensembl"/>
        </authorList>
    </citation>
    <scope>IDENTIFICATION</scope>
</reference>
<keyword evidence="10" id="KW-0804">Transcription</keyword>
<keyword evidence="4" id="KW-0479">Metal-binding</keyword>
<evidence type="ECO:0000256" key="1">
    <source>
        <dbReference type="ARBA" id="ARBA00004123"/>
    </source>
</evidence>
<dbReference type="Pfam" id="PF26218">
    <property type="entry name" value="zf_C2H2_ZNF292"/>
    <property type="match status" value="2"/>
</dbReference>
<sequence>MWACQCEYATDIEMCIRALQMESGESGNTKATICKTISCLLPSDLEVKRACQLTEFLLEPTVDSYYAVETLYNEPDQKFEEENLPVPNSLRCELLLVFKRQWPFDPEFWDWKTLKRHCLALMGEEASIVSSIDELNDSENPEGLEEDDMGKGQELKDQMECFWDTTNELNEMTDERKKKREIKKLREKGFISARFRNWQAYMQYCVLCDKEFLGHRIVRHAQTHVKDGVYSCPICAESFDNKDVLVPHVASHVKQSCKERLAAMKTSRKLANASKMAAANATMQKDRLLESQLCKPKSKDVLDHVNSSHSNNADASVLEKDEVSTVRTDNMEEYSCPVANCRKGFKYFRNLIAHVKAHENNDEAKRFLEMQSKKVVCQYCRRQFVSVTHLNDHLQVHCGVRPYICIQLNCKASFLSNAELLIHRKEHAVFKAKCMFPNCGRVFHEAYMLYDHEAQHYKTFTCKEPGCSKIFHSQSQLDLHQEDHVVKEEHTAAKDQSLTELAEPPLLSVKQEPNYSLFEQEAELSMSDDVPIEQKPFPQCQAGQSTLSSPVDNLCPPRPVKVKHSVESMLNTELGIPPVPGSDCEESFQNDPSALAQPQFSSTCPDTFSIGSPAALCLSEPNQPRVADSATLPLHTDPGQMTTPALLPVPYQGVLQDSNAPSRLDILQSTVQSFPCHNQGSLQKDMNDVRDESKAVCAGSISAPHAGLFVNSNLPTEQSPHCISAVMPGVHTSAGSQAGPPPTAPLTAYGGGITSTVAPSTCLGNPVPPEGATPPKERHNCAFESCTRNYSSYRSVTKHMKAAHPEFYAEWKLAKKNNRIPKTVIHSVSVGGNLSSVTPSQDRRLSSVPVSVVQMQMQNTISQSLPYSAGCPDPSGSNTSISLSEAGASLTLPNQMENILNPILLSQLGNSQSQSGSVPPHVGPSTPWPSQSGNNPDISQPVVCPSHMLSSHIHGLPNPPYTSQMNTSNVGPQPTEMGQPALQAVHTVTGHPFLQSQGESSTALPEGNSTLQASTDQGPANNSNALPSNGDGLAVKRTKRNKRAKWPAIIKDGKFICCRCFREFSSPKSLGGHLSKRSHCKAFDDTDLSTDLPTSFLDLLNSPHVLNTAQQPVASNFNPTMTFKDQTNQPLDRCSLDSRFFPNVTFPQANGSAYSSSDGQNGDVLKQVIDNPTIQDLFESSGIPRTFQNPCVSYTPDGRLPESTVIQHTGNIPVKTKTEPHGEDFIKQEADCRFGGHDFSDPVLSEMLAENNSAVSLSSLPTDHLNQILRAETLMKMRENKGNEESQQEGISNDGLLAAMASLAQNLMTNPLLQITSSDSSEHTLTPVSPQDDVEKKQSEQNVKKKLREQILAGDLLRRGSLSRPSGADVNASPRNLSLQNPGPQTLNDQQSSESSKVVPVMPNGNLRSEMNSIGMVTEASSKNFGALSKLSASQQGRTPLVPPEAPAAAAAVINDTDTDPLLSEVVDETVMELQRALEKLDLDKEVSENTQATKICSPVMNSSLNSIVVNNTDSVKPNITVALDECLKPFVCENEGCKYRAMTKDALFKHLSKTHNYTGEMINEIKKNHGKFAPFRCQMCNKTFTRNSNLRAHCQTVHSLSQDEMIRLRIKRQCNKKPEIQISNDQVSGEKNNLLFTAVGHGKLNESFIKQHMPTDAGQNRSVAISTQNTIDAQKRASQEHHPKSFEVKPAGSLATRESHQDNGLPIGLPIQPAQGIPVCSQTEVEKASPATVMTGHPSEGYLATVDGVVAPQPPNALYPSVPTLHAKQQGEPPAQILPAGTSFAPAASGPPQEDPLQLAIRSPDKGFNAMKPKLVKPKVETPKKIKEKKERKPAVKNGEVDDTFSPYRPYRCVHQGCMAAFTIQHNLILHYKAVHQSALPKFEVSNDDEHDNPPEDNKEDSEVAQVSEFRCQVKDCSRIFQEVTSLLQHYLQLHKFTLDKAGGLISNINLGRFQCDQPECTKFFTAFWKYIAHIDEAHKETKLSKVEAVEGLFRCEVEGCDRGYATRSNLLRHTMKKHQDLYKLQLMTQRKNQDRERQVSKKSQPGVDQANDGKENMQNNQKAIQKGNDKKKADDVKNNHWTKYGKPSLKSKEEATAMCTKKFPLQYPCMIKGCESVVSSERNILRHYIRHGLSERYLEEQRSYFIFCKKSSRSKCWSHRSRANFEDSSTETSENEDAEETGPDMSETESLKLTSGRDETAEDTEMSDAKQSTDDSSETKSVTSSEVKRKRGRPRKSVTDEVTPLTRRKALERLRCTRSNPVNYAGNGSDSTSSSSTVPTNEEQPDQSISLSSFKPMGFEVSFLKFLEESTQSAHPPKRKASEVIGTIPLKRDRTIQLKTATVVCKRSDAYVRPRAMQSCIDFRNPQNLTSLRNVKIVVDSAFSHVADLLLKQLQEMRPLVILQK</sequence>
<evidence type="ECO:0000313" key="15">
    <source>
        <dbReference type="Ensembl" id="ENSPKIP00000040832.1"/>
    </source>
</evidence>
<evidence type="ECO:0000256" key="5">
    <source>
        <dbReference type="ARBA" id="ARBA00022737"/>
    </source>
</evidence>
<evidence type="ECO:0000256" key="8">
    <source>
        <dbReference type="ARBA" id="ARBA00023015"/>
    </source>
</evidence>
<feature type="region of interest" description="Disordered" evidence="13">
    <location>
        <begin position="2161"/>
        <end position="2293"/>
    </location>
</feature>
<dbReference type="Ensembl" id="ENSPKIT00000021856.1">
    <property type="protein sequence ID" value="ENSPKIP00000040832.1"/>
    <property type="gene ID" value="ENSPKIG00000017643.1"/>
</dbReference>
<feature type="domain" description="C2H2-type" evidence="14">
    <location>
        <begin position="1995"/>
        <end position="2025"/>
    </location>
</feature>
<feature type="region of interest" description="Disordered" evidence="13">
    <location>
        <begin position="1319"/>
        <end position="1405"/>
    </location>
</feature>
<feature type="domain" description="C2H2-type" evidence="14">
    <location>
        <begin position="1576"/>
        <end position="1604"/>
    </location>
</feature>